<dbReference type="Proteomes" id="UP000050525">
    <property type="component" value="Unassembled WGS sequence"/>
</dbReference>
<evidence type="ECO:0000313" key="2">
    <source>
        <dbReference type="Proteomes" id="UP000050525"/>
    </source>
</evidence>
<accession>A0A151NP83</accession>
<reference evidence="1 2" key="1">
    <citation type="journal article" date="2012" name="Genome Biol.">
        <title>Sequencing three crocodilian genomes to illuminate the evolution of archosaurs and amniotes.</title>
        <authorList>
            <person name="St John J.A."/>
            <person name="Braun E.L."/>
            <person name="Isberg S.R."/>
            <person name="Miles L.G."/>
            <person name="Chong A.Y."/>
            <person name="Gongora J."/>
            <person name="Dalzell P."/>
            <person name="Moran C."/>
            <person name="Bed'hom B."/>
            <person name="Abzhanov A."/>
            <person name="Burgess S.C."/>
            <person name="Cooksey A.M."/>
            <person name="Castoe T.A."/>
            <person name="Crawford N.G."/>
            <person name="Densmore L.D."/>
            <person name="Drew J.C."/>
            <person name="Edwards S.V."/>
            <person name="Faircloth B.C."/>
            <person name="Fujita M.K."/>
            <person name="Greenwold M.J."/>
            <person name="Hoffmann F.G."/>
            <person name="Howard J.M."/>
            <person name="Iguchi T."/>
            <person name="Janes D.E."/>
            <person name="Khan S.Y."/>
            <person name="Kohno S."/>
            <person name="de Koning A.J."/>
            <person name="Lance S.L."/>
            <person name="McCarthy F.M."/>
            <person name="McCormack J.E."/>
            <person name="Merchant M.E."/>
            <person name="Peterson D.G."/>
            <person name="Pollock D.D."/>
            <person name="Pourmand N."/>
            <person name="Raney B.J."/>
            <person name="Roessler K.A."/>
            <person name="Sanford J.R."/>
            <person name="Sawyer R.H."/>
            <person name="Schmidt C.J."/>
            <person name="Triplett E.W."/>
            <person name="Tuberville T.D."/>
            <person name="Venegas-Anaya M."/>
            <person name="Howard J.T."/>
            <person name="Jarvis E.D."/>
            <person name="Guillette L.J.Jr."/>
            <person name="Glenn T.C."/>
            <person name="Green R.E."/>
            <person name="Ray D.A."/>
        </authorList>
    </citation>
    <scope>NUCLEOTIDE SEQUENCE [LARGE SCALE GENOMIC DNA]</scope>
    <source>
        <strain evidence="1">KSC_2009_1</strain>
    </source>
</reference>
<dbReference type="AlphaFoldDB" id="A0A151NP83"/>
<sequence>MSGTLKSSPLKREHAQDLGAPEIFCGDARVDLQHFLMMTIGCQGKGGKCLQDKKQLATLSSHLLWSNIIPTHVKNCKESLKAPERSESVEFLLLGGGCQARM</sequence>
<proteinExistence type="predicted"/>
<protein>
    <submittedName>
        <fullName evidence="1">Uncharacterized protein</fullName>
    </submittedName>
</protein>
<dbReference type="EMBL" id="AKHW03002440">
    <property type="protein sequence ID" value="KYO38652.1"/>
    <property type="molecule type" value="Genomic_DNA"/>
</dbReference>
<comment type="caution">
    <text evidence="1">The sequence shown here is derived from an EMBL/GenBank/DDBJ whole genome shotgun (WGS) entry which is preliminary data.</text>
</comment>
<keyword evidence="2" id="KW-1185">Reference proteome</keyword>
<name>A0A151NP83_ALLMI</name>
<evidence type="ECO:0000313" key="1">
    <source>
        <dbReference type="EMBL" id="KYO38652.1"/>
    </source>
</evidence>
<gene>
    <name evidence="1" type="ORF">Y1Q_0023367</name>
</gene>
<organism evidence="1 2">
    <name type="scientific">Alligator mississippiensis</name>
    <name type="common">American alligator</name>
    <dbReference type="NCBI Taxonomy" id="8496"/>
    <lineage>
        <taxon>Eukaryota</taxon>
        <taxon>Metazoa</taxon>
        <taxon>Chordata</taxon>
        <taxon>Craniata</taxon>
        <taxon>Vertebrata</taxon>
        <taxon>Euteleostomi</taxon>
        <taxon>Archelosauria</taxon>
        <taxon>Archosauria</taxon>
        <taxon>Crocodylia</taxon>
        <taxon>Alligatoridae</taxon>
        <taxon>Alligatorinae</taxon>
        <taxon>Alligator</taxon>
    </lineage>
</organism>